<evidence type="ECO:0000256" key="2">
    <source>
        <dbReference type="SAM" id="MobiDB-lite"/>
    </source>
</evidence>
<dbReference type="eggNOG" id="ENOG502RYNN">
    <property type="taxonomic scope" value="Eukaryota"/>
</dbReference>
<accession>A0A0L0FXC6</accession>
<evidence type="ECO:0000313" key="3">
    <source>
        <dbReference type="EMBL" id="KNC81299.1"/>
    </source>
</evidence>
<dbReference type="Proteomes" id="UP000054560">
    <property type="component" value="Unassembled WGS sequence"/>
</dbReference>
<keyword evidence="4" id="KW-1185">Reference proteome</keyword>
<evidence type="ECO:0000256" key="1">
    <source>
        <dbReference type="SAM" id="Coils"/>
    </source>
</evidence>
<feature type="coiled-coil region" evidence="1">
    <location>
        <begin position="233"/>
        <end position="264"/>
    </location>
</feature>
<gene>
    <name evidence="3" type="ORF">SARC_06369</name>
</gene>
<evidence type="ECO:0000313" key="4">
    <source>
        <dbReference type="Proteomes" id="UP000054560"/>
    </source>
</evidence>
<dbReference type="AlphaFoldDB" id="A0A0L0FXC6"/>
<feature type="region of interest" description="Disordered" evidence="2">
    <location>
        <begin position="1"/>
        <end position="28"/>
    </location>
</feature>
<organism evidence="3 4">
    <name type="scientific">Sphaeroforma arctica JP610</name>
    <dbReference type="NCBI Taxonomy" id="667725"/>
    <lineage>
        <taxon>Eukaryota</taxon>
        <taxon>Ichthyosporea</taxon>
        <taxon>Ichthyophonida</taxon>
        <taxon>Sphaeroforma</taxon>
    </lineage>
</organism>
<protein>
    <submittedName>
        <fullName evidence="3">Uncharacterized protein</fullName>
    </submittedName>
</protein>
<sequence length="409" mass="47091">MSAPTGSTTSSSDEGFGETPSDSLPMRPNARRIIRLVINQEEEHREATRILEESNETLEVRTGELTDMTERWEEVTTTLVITNETLEARTGELTDMTERWEEVTTTLANTNETLEARTGELTDMTERWEEVTTTLANTNETLEARTGELTDMTARWEEVTTTLAETNETLNRTRSDLETRTGELTGMTAWWEDATKDLADTNEALNRTETDLAATIVELTHMTERWEETTRDLAERTSECETLRENLAEQEGTYLNRVHELEEQVRSLQLQPAVPIVHDALGRVIAATDARHLVGCLPSFREELMYYTCYPASEKNMSVDLRRELLQTMEISDAIVRSLQVLSRNLQPSVEEDVDRLNIFGDERFRVYEWNSYLSNSGRWHVNSRYVLDDNIRANQISIERLRLHFTRI</sequence>
<proteinExistence type="predicted"/>
<reference evidence="3 4" key="1">
    <citation type="submission" date="2011-02" db="EMBL/GenBank/DDBJ databases">
        <title>The Genome Sequence of Sphaeroforma arctica JP610.</title>
        <authorList>
            <consortium name="The Broad Institute Genome Sequencing Platform"/>
            <person name="Russ C."/>
            <person name="Cuomo C."/>
            <person name="Young S.K."/>
            <person name="Zeng Q."/>
            <person name="Gargeya S."/>
            <person name="Alvarado L."/>
            <person name="Berlin A."/>
            <person name="Chapman S.B."/>
            <person name="Chen Z."/>
            <person name="Freedman E."/>
            <person name="Gellesch M."/>
            <person name="Goldberg J."/>
            <person name="Griggs A."/>
            <person name="Gujja S."/>
            <person name="Heilman E."/>
            <person name="Heiman D."/>
            <person name="Howarth C."/>
            <person name="Mehta T."/>
            <person name="Neiman D."/>
            <person name="Pearson M."/>
            <person name="Roberts A."/>
            <person name="Saif S."/>
            <person name="Shea T."/>
            <person name="Shenoy N."/>
            <person name="Sisk P."/>
            <person name="Stolte C."/>
            <person name="Sykes S."/>
            <person name="White J."/>
            <person name="Yandava C."/>
            <person name="Burger G."/>
            <person name="Gray M.W."/>
            <person name="Holland P.W.H."/>
            <person name="King N."/>
            <person name="Lang F.B.F."/>
            <person name="Roger A.J."/>
            <person name="Ruiz-Trillo I."/>
            <person name="Haas B."/>
            <person name="Nusbaum C."/>
            <person name="Birren B."/>
        </authorList>
    </citation>
    <scope>NUCLEOTIDE SEQUENCE [LARGE SCALE GENOMIC DNA]</scope>
    <source>
        <strain evidence="3 4">JP610</strain>
    </source>
</reference>
<dbReference type="RefSeq" id="XP_014155201.1">
    <property type="nucleotide sequence ID" value="XM_014299726.1"/>
</dbReference>
<name>A0A0L0FXC6_9EUKA</name>
<feature type="compositionally biased region" description="Polar residues" evidence="2">
    <location>
        <begin position="1"/>
        <end position="13"/>
    </location>
</feature>
<dbReference type="GeneID" id="25906873"/>
<keyword evidence="1" id="KW-0175">Coiled coil</keyword>
<dbReference type="Gene3D" id="1.20.1480.30">
    <property type="entry name" value="Designed four-helix bundle protein"/>
    <property type="match status" value="1"/>
</dbReference>
<dbReference type="EMBL" id="KQ242048">
    <property type="protein sequence ID" value="KNC81299.1"/>
    <property type="molecule type" value="Genomic_DNA"/>
</dbReference>